<evidence type="ECO:0000256" key="6">
    <source>
        <dbReference type="ARBA" id="ARBA00023136"/>
    </source>
</evidence>
<comment type="function">
    <text evidence="10">Splits internally a 1,3-beta-glucan molecule and transfers the newly generated reducing end (the donor) to the non-reducing end of another 1,3-beta-glucan molecule (the acceptor) forming a 1,3-beta linkage, resulting in the elongation of 1,3-beta-glucan chains in the cell wall.</text>
</comment>
<keyword evidence="10" id="KW-0808">Transferase</keyword>
<sequence>MKLLSVISVLGLSLVSAIDPLTFKGSKIFNSNTKKQFWFKGTAYQPLKGTTTNPLDPLVDTVGCNRDIAVFKDLGLNAIRVYEVDSTKNHDVCMKALSDAGIYVLLDLPTPNYSINRDNPSWDIYLLNQYKLKIDAFSGYDNVAGFIVGNEVTNSANTTEASAFVKAAVRDVKAYMKAKSISIPVGYADNDDDEIRDSLISYFNCGDGDTKVDFYGVNTYRWCGDATFKSSGYNLMLEPFIRYSIPYFLTEYGCNTITPRQFKEVASMYDSDMEELASGGFLYEYSQEANNYGIVDVSYGNSAVTKLTDYDTFKKAMSTADPRGTDLQSYDPIYTDSTCPSVSSTWQVNTDLPPSPDVDLCNCLSTTFGCYLPSDFDSTNTTQSAAVSNQLSIICGVVDCTDISADPATGAYGKYSACSPIQKADWALSQYYAKNNNAASSCNVSGLGLNLTTNSNPSQLSSCDNTSGSSVTSDPDPNMGPDGLTNSTRSALSGSGTGTGSSNSTGSSNNTSGSGSSSTTSNTSKTSSPSKATSIMADFKVAVLAFACVLFIL</sequence>
<evidence type="ECO:0000256" key="11">
    <source>
        <dbReference type="SAM" id="MobiDB-lite"/>
    </source>
</evidence>
<gene>
    <name evidence="13" type="ORF">AYI68_g5400</name>
</gene>
<evidence type="ECO:0000313" key="13">
    <source>
        <dbReference type="EMBL" id="OLY80503.1"/>
    </source>
</evidence>
<keyword evidence="6 10" id="KW-0472">Membrane</keyword>
<evidence type="ECO:0000313" key="14">
    <source>
        <dbReference type="Proteomes" id="UP000187455"/>
    </source>
</evidence>
<dbReference type="GO" id="GO:0098552">
    <property type="term" value="C:side of membrane"/>
    <property type="evidence" value="ECO:0007669"/>
    <property type="project" value="UniProtKB-KW"/>
</dbReference>
<dbReference type="SUPFAM" id="SSF51445">
    <property type="entry name" value="(Trans)glycosidases"/>
    <property type="match status" value="1"/>
</dbReference>
<comment type="subcellular location">
    <subcellularLocation>
        <location evidence="1">Cell envelope</location>
    </subcellularLocation>
    <subcellularLocation>
        <location evidence="10">Cell membrane</location>
        <topology evidence="10">Lipid-anchor</topology>
        <topology evidence="10">GPI-anchor</topology>
    </subcellularLocation>
    <subcellularLocation>
        <location evidence="2">Membrane</location>
        <topology evidence="2">Lipid-anchor</topology>
        <topology evidence="2">GPI-anchor</topology>
    </subcellularLocation>
</comment>
<dbReference type="Gene3D" id="3.20.20.80">
    <property type="entry name" value="Glycosidases"/>
    <property type="match status" value="1"/>
</dbReference>
<evidence type="ECO:0000259" key="12">
    <source>
        <dbReference type="SMART" id="SM00768"/>
    </source>
</evidence>
<dbReference type="Pfam" id="PF07983">
    <property type="entry name" value="X8"/>
    <property type="match status" value="1"/>
</dbReference>
<evidence type="ECO:0000256" key="3">
    <source>
        <dbReference type="ARBA" id="ARBA00007528"/>
    </source>
</evidence>
<feature type="chain" id="PRO_5011820902" description="1,3-beta-glucanosyltransferase" evidence="10">
    <location>
        <begin position="18"/>
        <end position="553"/>
    </location>
</feature>
<evidence type="ECO:0000256" key="10">
    <source>
        <dbReference type="RuleBase" id="RU361209"/>
    </source>
</evidence>
<dbReference type="PANTHER" id="PTHR31468:SF2">
    <property type="entry name" value="1,3-BETA-GLUCANOSYLTRANSFERASE GAS1"/>
    <property type="match status" value="1"/>
</dbReference>
<proteinExistence type="inferred from homology"/>
<organism evidence="13 14">
    <name type="scientific">Smittium mucronatum</name>
    <dbReference type="NCBI Taxonomy" id="133383"/>
    <lineage>
        <taxon>Eukaryota</taxon>
        <taxon>Fungi</taxon>
        <taxon>Fungi incertae sedis</taxon>
        <taxon>Zoopagomycota</taxon>
        <taxon>Kickxellomycotina</taxon>
        <taxon>Harpellomycetes</taxon>
        <taxon>Harpellales</taxon>
        <taxon>Legeriomycetaceae</taxon>
        <taxon>Smittium</taxon>
    </lineage>
</organism>
<protein>
    <recommendedName>
        <fullName evidence="10">1,3-beta-glucanosyltransferase</fullName>
        <ecNumber evidence="10">2.4.1.-</ecNumber>
    </recommendedName>
</protein>
<feature type="compositionally biased region" description="Low complexity" evidence="11">
    <location>
        <begin position="487"/>
        <end position="530"/>
    </location>
</feature>
<dbReference type="AlphaFoldDB" id="A0A1R0GUD6"/>
<evidence type="ECO:0000256" key="2">
    <source>
        <dbReference type="ARBA" id="ARBA00004589"/>
    </source>
</evidence>
<comment type="caution">
    <text evidence="13">The sequence shown here is derived from an EMBL/GenBank/DDBJ whole genome shotgun (WGS) entry which is preliminary data.</text>
</comment>
<dbReference type="GO" id="GO:0031505">
    <property type="term" value="P:fungal-type cell wall organization"/>
    <property type="evidence" value="ECO:0007669"/>
    <property type="project" value="TreeGrafter"/>
</dbReference>
<dbReference type="Gene3D" id="1.20.58.1040">
    <property type="match status" value="1"/>
</dbReference>
<dbReference type="EC" id="2.4.1.-" evidence="10"/>
<dbReference type="Proteomes" id="UP000187455">
    <property type="component" value="Unassembled WGS sequence"/>
</dbReference>
<feature type="domain" description="X8" evidence="12">
    <location>
        <begin position="380"/>
        <end position="465"/>
    </location>
</feature>
<dbReference type="InterPro" id="IPR017853">
    <property type="entry name" value="GH"/>
</dbReference>
<dbReference type="OrthoDB" id="421038at2759"/>
<keyword evidence="8" id="KW-0325">Glycoprotein</keyword>
<dbReference type="GO" id="GO:0071970">
    <property type="term" value="P:fungal-type cell wall (1-&gt;3)-beta-D-glucan biosynthetic process"/>
    <property type="evidence" value="ECO:0007669"/>
    <property type="project" value="TreeGrafter"/>
</dbReference>
<reference evidence="13 14" key="1">
    <citation type="journal article" date="2016" name="Mol. Biol. Evol.">
        <title>Genome-Wide Survey of Gut Fungi (Harpellales) Reveals the First Horizontally Transferred Ubiquitin Gene from a Mosquito Host.</title>
        <authorList>
            <person name="Wang Y."/>
            <person name="White M.M."/>
            <person name="Kvist S."/>
            <person name="Moncalvo J.M."/>
        </authorList>
    </citation>
    <scope>NUCLEOTIDE SEQUENCE [LARGE SCALE GENOMIC DNA]</scope>
    <source>
        <strain evidence="13 14">ALG-7-W6</strain>
    </source>
</reference>
<keyword evidence="7" id="KW-1015">Disulfide bond</keyword>
<evidence type="ECO:0000256" key="4">
    <source>
        <dbReference type="ARBA" id="ARBA00022622"/>
    </source>
</evidence>
<dbReference type="InterPro" id="IPR012946">
    <property type="entry name" value="X8"/>
</dbReference>
<dbReference type="STRING" id="133383.A0A1R0GUD6"/>
<evidence type="ECO:0000256" key="8">
    <source>
        <dbReference type="ARBA" id="ARBA00023180"/>
    </source>
</evidence>
<keyword evidence="4 10" id="KW-0336">GPI-anchor</keyword>
<evidence type="ECO:0000256" key="9">
    <source>
        <dbReference type="ARBA" id="ARBA00023288"/>
    </source>
</evidence>
<comment type="similarity">
    <text evidence="3 10">Belongs to the glycosyl hydrolase 72 family.</text>
</comment>
<feature type="region of interest" description="Disordered" evidence="11">
    <location>
        <begin position="457"/>
        <end position="530"/>
    </location>
</feature>
<dbReference type="GO" id="GO:0042124">
    <property type="term" value="F:1,3-beta-glucanosyltransferase activity"/>
    <property type="evidence" value="ECO:0007669"/>
    <property type="project" value="TreeGrafter"/>
</dbReference>
<keyword evidence="9 10" id="KW-0449">Lipoprotein</keyword>
<keyword evidence="5 10" id="KW-0732">Signal</keyword>
<evidence type="ECO:0000256" key="5">
    <source>
        <dbReference type="ARBA" id="ARBA00022729"/>
    </source>
</evidence>
<accession>A0A1R0GUD6</accession>
<keyword evidence="14" id="KW-1185">Reference proteome</keyword>
<feature type="signal peptide" evidence="10">
    <location>
        <begin position="1"/>
        <end position="17"/>
    </location>
</feature>
<feature type="compositionally biased region" description="Polar residues" evidence="11">
    <location>
        <begin position="457"/>
        <end position="475"/>
    </location>
</feature>
<name>A0A1R0GUD6_9FUNG</name>
<dbReference type="PANTHER" id="PTHR31468">
    <property type="entry name" value="1,3-BETA-GLUCANOSYLTRANSFERASE GAS1"/>
    <property type="match status" value="1"/>
</dbReference>
<dbReference type="InterPro" id="IPR004886">
    <property type="entry name" value="Glucanosyltransferase"/>
</dbReference>
<evidence type="ECO:0000256" key="7">
    <source>
        <dbReference type="ARBA" id="ARBA00023157"/>
    </source>
</evidence>
<dbReference type="EMBL" id="LSSL01003422">
    <property type="protein sequence ID" value="OLY80503.1"/>
    <property type="molecule type" value="Genomic_DNA"/>
</dbReference>
<evidence type="ECO:0000256" key="1">
    <source>
        <dbReference type="ARBA" id="ARBA00004196"/>
    </source>
</evidence>
<dbReference type="SMART" id="SM00768">
    <property type="entry name" value="X8"/>
    <property type="match status" value="1"/>
</dbReference>
<dbReference type="GO" id="GO:0005886">
    <property type="term" value="C:plasma membrane"/>
    <property type="evidence" value="ECO:0007669"/>
    <property type="project" value="UniProtKB-SubCell"/>
</dbReference>
<dbReference type="Pfam" id="PF03198">
    <property type="entry name" value="Glyco_hydro_72"/>
    <property type="match status" value="1"/>
</dbReference>